<organism evidence="1">
    <name type="scientific">uncultured prokaryote</name>
    <dbReference type="NCBI Taxonomy" id="198431"/>
    <lineage>
        <taxon>unclassified sequences</taxon>
        <taxon>environmental samples</taxon>
    </lineage>
</organism>
<proteinExistence type="predicted"/>
<dbReference type="AlphaFoldDB" id="A0A0H5Q8C7"/>
<accession>A0A0H5Q8C7</accession>
<reference evidence="1" key="1">
    <citation type="submission" date="2015-06" db="EMBL/GenBank/DDBJ databases">
        <authorList>
            <person name="Joergensen T."/>
        </authorList>
    </citation>
    <scope>NUCLEOTIDE SEQUENCE</scope>
    <source>
        <strain evidence="1">RGFK1677</strain>
    </source>
</reference>
<evidence type="ECO:0000313" key="1">
    <source>
        <dbReference type="EMBL" id="CRY97655.1"/>
    </source>
</evidence>
<name>A0A0H5Q8C7_9ZZZZ</name>
<reference evidence="1" key="2">
    <citation type="submission" date="2015-07" db="EMBL/GenBank/DDBJ databases">
        <title>Plasmids, circular viruses and viroids from rat gut.</title>
        <authorList>
            <person name="Jorgensen T.J."/>
            <person name="Hansen M.A."/>
            <person name="Xu Z."/>
            <person name="Tabak M.A."/>
            <person name="Sorensen S.J."/>
            <person name="Hansen L.H."/>
        </authorList>
    </citation>
    <scope>NUCLEOTIDE SEQUENCE</scope>
    <source>
        <strain evidence="1">RGFK1677</strain>
    </source>
</reference>
<protein>
    <submittedName>
        <fullName evidence="1">Uncharacterized protein</fullName>
    </submittedName>
</protein>
<dbReference type="EMBL" id="LN854180">
    <property type="protein sequence ID" value="CRY97655.1"/>
    <property type="molecule type" value="Genomic_DNA"/>
</dbReference>
<sequence>MSGPPAGTLGAMPPLPSVPKVIKLDLVWKVGEDLTALVRQFWQYTGTAPSTANLTSMLDSISSSSTTELAPLYNSGNELTQLEAVDLSSPTSAQAIVAAAVTGTRSGSSLSADACMVVGNVINRRYRGGHSRSYWPFGTVTDLASAQSWSTGFTGPVLTNLNAWGADVAASVWSGGGALDQVNVSFFEGFVAVENPITHRYRNVPTVRATPLVDLVIDIVPRIRIGSQRRRLGKS</sequence>